<proteinExistence type="predicted"/>
<dbReference type="AlphaFoldDB" id="A0A2A2K9J4"/>
<reference evidence="2 3" key="1">
    <citation type="journal article" date="2017" name="Curr. Biol.">
        <title>Genome architecture and evolution of a unichromosomal asexual nematode.</title>
        <authorList>
            <person name="Fradin H."/>
            <person name="Zegar C."/>
            <person name="Gutwein M."/>
            <person name="Lucas J."/>
            <person name="Kovtun M."/>
            <person name="Corcoran D."/>
            <person name="Baugh L.R."/>
            <person name="Kiontke K."/>
            <person name="Gunsalus K."/>
            <person name="Fitch D.H."/>
            <person name="Piano F."/>
        </authorList>
    </citation>
    <scope>NUCLEOTIDE SEQUENCE [LARGE SCALE GENOMIC DNA]</scope>
    <source>
        <strain evidence="2">PF1309</strain>
    </source>
</reference>
<protein>
    <submittedName>
        <fullName evidence="2">Uncharacterized protein</fullName>
    </submittedName>
</protein>
<keyword evidence="3" id="KW-1185">Reference proteome</keyword>
<evidence type="ECO:0000313" key="2">
    <source>
        <dbReference type="EMBL" id="PAV70595.1"/>
    </source>
</evidence>
<feature type="region of interest" description="Disordered" evidence="1">
    <location>
        <begin position="399"/>
        <end position="421"/>
    </location>
</feature>
<sequence length="609" mass="66294">MPDVQESAGNEVVGKPGLQAFLGRFVEVDHDVAAKDRVELPLHRPVFEQVELAEGDALADQRMNLRLIAVARHPDRAQRLRHARCGIQGVAAGLGRGEDLGRQVGRQHAQVGACEALAVAAFLAEDRHQQRIGFLAAGAGRRPQAHLAAGRQPRVECGPAMLHEVIEVMRFAEEAGVIGGQRIQRLRAFDRIGADQRDILGEGRQPAGAHPRRQPAIDELHLVRRQQDPRRLVDEFADRLMIGNLEAEFGRSLSDECRGGGAHAARLSGACGGVDQRDAAVAQDGGTGKAGDGFVIRLEALHDDLALVLDRIDHQHRLAVIGFDHDQHRILGIGLRAMDAELFGDAVDRHVRAAHVEQRRGRAEHLHAVFVGAQAFDDMAQRDDEGLVADGDDHAVEYRQRQRQRQREGRPRAQRRGDADPPAERLHVLAHHVHADAAPGDVGDGRRGREAGGEDQIVDLFLVQDRVGGDDAALDRLGAHALAVDAAAVVGDGDDDAARMMRGRQRDDTLFRFARGEAIGRRFEAVVDCVADQVGQRFADALDDGLVDLGHLTDDVEADALAGFDLQFADDARHAAEDGLHRLRADRHRRFLQLARQVIEVGAAPASPG</sequence>
<organism evidence="2 3">
    <name type="scientific">Diploscapter pachys</name>
    <dbReference type="NCBI Taxonomy" id="2018661"/>
    <lineage>
        <taxon>Eukaryota</taxon>
        <taxon>Metazoa</taxon>
        <taxon>Ecdysozoa</taxon>
        <taxon>Nematoda</taxon>
        <taxon>Chromadorea</taxon>
        <taxon>Rhabditida</taxon>
        <taxon>Rhabditina</taxon>
        <taxon>Rhabditomorpha</taxon>
        <taxon>Rhabditoidea</taxon>
        <taxon>Rhabditidae</taxon>
        <taxon>Diploscapter</taxon>
    </lineage>
</organism>
<dbReference type="Proteomes" id="UP000218231">
    <property type="component" value="Unassembled WGS sequence"/>
</dbReference>
<evidence type="ECO:0000313" key="3">
    <source>
        <dbReference type="Proteomes" id="UP000218231"/>
    </source>
</evidence>
<accession>A0A2A2K9J4</accession>
<evidence type="ECO:0000256" key="1">
    <source>
        <dbReference type="SAM" id="MobiDB-lite"/>
    </source>
</evidence>
<dbReference type="EMBL" id="LIAE01009238">
    <property type="protein sequence ID" value="PAV70595.1"/>
    <property type="molecule type" value="Genomic_DNA"/>
</dbReference>
<name>A0A2A2K9J4_9BILA</name>
<comment type="caution">
    <text evidence="2">The sequence shown here is derived from an EMBL/GenBank/DDBJ whole genome shotgun (WGS) entry which is preliminary data.</text>
</comment>
<gene>
    <name evidence="2" type="ORF">WR25_01977</name>
</gene>